<keyword evidence="3" id="KW-1185">Reference proteome</keyword>
<proteinExistence type="predicted"/>
<dbReference type="Gene3D" id="3.40.1580.10">
    <property type="entry name" value="SMI1/KNR4-like"/>
    <property type="match status" value="1"/>
</dbReference>
<dbReference type="InterPro" id="IPR018958">
    <property type="entry name" value="Knr4/Smi1-like_dom"/>
</dbReference>
<dbReference type="EMBL" id="WBMT01000038">
    <property type="protein sequence ID" value="KAB2339089.1"/>
    <property type="molecule type" value="Genomic_DNA"/>
</dbReference>
<dbReference type="InterPro" id="IPR037883">
    <property type="entry name" value="Knr4/Smi1-like_sf"/>
</dbReference>
<accession>A0A6H9YFU0</accession>
<protein>
    <submittedName>
        <fullName evidence="2">SMI1/KNR4 family protein</fullName>
    </submittedName>
</protein>
<gene>
    <name evidence="2" type="ORF">F8566_49045</name>
</gene>
<evidence type="ECO:0000313" key="2">
    <source>
        <dbReference type="EMBL" id="KAB2339089.1"/>
    </source>
</evidence>
<reference evidence="2 3" key="1">
    <citation type="submission" date="2019-09" db="EMBL/GenBank/DDBJ databases">
        <title>Actinomadura physcomitrii sp. nov., a novel actinomycete isolated from moss [Physcomitrium sphaericum (Ludw) Fuernr].</title>
        <authorList>
            <person name="Zhuang X."/>
            <person name="Liu C."/>
        </authorList>
    </citation>
    <scope>NUCLEOTIDE SEQUENCE [LARGE SCALE GENOMIC DNA]</scope>
    <source>
        <strain evidence="2 3">HMC1</strain>
    </source>
</reference>
<organism evidence="2 3">
    <name type="scientific">Actinomadura rudentiformis</name>
    <dbReference type="NCBI Taxonomy" id="359158"/>
    <lineage>
        <taxon>Bacteria</taxon>
        <taxon>Bacillati</taxon>
        <taxon>Actinomycetota</taxon>
        <taxon>Actinomycetes</taxon>
        <taxon>Streptosporangiales</taxon>
        <taxon>Thermomonosporaceae</taxon>
        <taxon>Actinomadura</taxon>
    </lineage>
</organism>
<sequence length="202" mass="22194">MSGRLSGAVPVRCSTVRKEFPVVGEFRGVFAGLDLGEFWDNHDYALSAYVETPPSSESVASVQAELGYRLPASYVGMMSFQNSGVPRRTCCPAPNPTTWADDHVAVDGIMGIGRSKRCSLSGEAGSRFWIQEWGYPPIGVYFATCPSAGHDMIAFDYRGCGPDGEPRIVHVDQEWDYQITVLAPDFASFVRALRPETDYDHV</sequence>
<evidence type="ECO:0000313" key="3">
    <source>
        <dbReference type="Proteomes" id="UP000468735"/>
    </source>
</evidence>
<evidence type="ECO:0000259" key="1">
    <source>
        <dbReference type="Pfam" id="PF09346"/>
    </source>
</evidence>
<dbReference type="SUPFAM" id="SSF160631">
    <property type="entry name" value="SMI1/KNR4-like"/>
    <property type="match status" value="1"/>
</dbReference>
<dbReference type="Pfam" id="PF09346">
    <property type="entry name" value="SMI1_KNR4"/>
    <property type="match status" value="1"/>
</dbReference>
<comment type="caution">
    <text evidence="2">The sequence shown here is derived from an EMBL/GenBank/DDBJ whole genome shotgun (WGS) entry which is preliminary data.</text>
</comment>
<feature type="domain" description="Knr4/Smi1-like" evidence="1">
    <location>
        <begin position="53"/>
        <end position="191"/>
    </location>
</feature>
<dbReference type="AlphaFoldDB" id="A0A6H9YFU0"/>
<name>A0A6H9YFU0_9ACTN</name>
<dbReference type="OrthoDB" id="4827574at2"/>
<dbReference type="Proteomes" id="UP000468735">
    <property type="component" value="Unassembled WGS sequence"/>
</dbReference>